<protein>
    <submittedName>
        <fullName evidence="1">Uncharacterized protein</fullName>
    </submittedName>
</protein>
<organism evidence="1">
    <name type="scientific">Candidatus Electrothrix aestuarii</name>
    <dbReference type="NCBI Taxonomy" id="3062594"/>
    <lineage>
        <taxon>Bacteria</taxon>
        <taxon>Pseudomonadati</taxon>
        <taxon>Thermodesulfobacteriota</taxon>
        <taxon>Desulfobulbia</taxon>
        <taxon>Desulfobulbales</taxon>
        <taxon>Desulfobulbaceae</taxon>
        <taxon>Candidatus Electrothrix</taxon>
    </lineage>
</organism>
<name>A0AAU8LUU1_9BACT</name>
<reference evidence="1" key="2">
    <citation type="submission" date="2024-06" db="EMBL/GenBank/DDBJ databases">
        <authorList>
            <person name="Plum-Jensen L.E."/>
            <person name="Schramm A."/>
            <person name="Marshall I.P.G."/>
        </authorList>
    </citation>
    <scope>NUCLEOTIDE SEQUENCE</scope>
    <source>
        <strain evidence="1">Rat1</strain>
    </source>
</reference>
<proteinExistence type="predicted"/>
<sequence length="47" mass="5166">MPCMAGLPTVRILTRFSQTVEFLDEVVAPVLEKYQDQIGGVDASLKV</sequence>
<dbReference type="EMBL" id="CP159373">
    <property type="protein sequence ID" value="XCN72628.1"/>
    <property type="molecule type" value="Genomic_DNA"/>
</dbReference>
<reference evidence="1" key="1">
    <citation type="journal article" date="2024" name="Syst. Appl. Microbiol.">
        <title>First single-strain enrichments of Electrothrix cable bacteria, description of E. aestuarii sp. nov. and E. rattekaaiensis sp. nov., and proposal of a cable bacteria taxonomy following the rules of the SeqCode.</title>
        <authorList>
            <person name="Plum-Jensen L.E."/>
            <person name="Schramm A."/>
            <person name="Marshall I.P.G."/>
        </authorList>
    </citation>
    <scope>NUCLEOTIDE SEQUENCE</scope>
    <source>
        <strain evidence="1">Rat1</strain>
    </source>
</reference>
<evidence type="ECO:0000313" key="1">
    <source>
        <dbReference type="EMBL" id="XCN72628.1"/>
    </source>
</evidence>
<dbReference type="AlphaFoldDB" id="A0AAU8LUU1"/>
<dbReference type="KEGG" id="eaj:Q3M24_20415"/>
<accession>A0AAU8LUU1</accession>
<gene>
    <name evidence="1" type="ORF">Q3M24_20415</name>
</gene>